<feature type="domain" description="Glycosyl-hydrolase 97 N-terminal" evidence="7">
    <location>
        <begin position="28"/>
        <end position="275"/>
    </location>
</feature>
<evidence type="ECO:0000313" key="9">
    <source>
        <dbReference type="EMBL" id="QJR75336.1"/>
    </source>
</evidence>
<dbReference type="Gene3D" id="2.60.40.1180">
    <property type="entry name" value="Golgi alpha-mannosidase II"/>
    <property type="match status" value="1"/>
</dbReference>
<feature type="domain" description="Glycosyl-hydrolase 97 catalytic" evidence="6">
    <location>
        <begin position="296"/>
        <end position="444"/>
    </location>
</feature>
<dbReference type="Pfam" id="PF14508">
    <property type="entry name" value="GH97_N"/>
    <property type="match status" value="1"/>
</dbReference>
<dbReference type="GeneID" id="93445554"/>
<dbReference type="InterPro" id="IPR029483">
    <property type="entry name" value="GH97_C"/>
</dbReference>
<dbReference type="PANTHER" id="PTHR35803">
    <property type="entry name" value="GLUCAN 1,4-ALPHA-GLUCOSIDASE SUSB-RELATED"/>
    <property type="match status" value="1"/>
</dbReference>
<dbReference type="RefSeq" id="WP_007836552.1">
    <property type="nucleotide sequence ID" value="NZ_CP046176.1"/>
</dbReference>
<keyword evidence="5" id="KW-0326">Glycosidase</keyword>
<evidence type="ECO:0000256" key="1">
    <source>
        <dbReference type="ARBA" id="ARBA00001913"/>
    </source>
</evidence>
<dbReference type="PANTHER" id="PTHR35803:SF2">
    <property type="entry name" value="RETAINING ALPHA-GALACTOSIDASE"/>
    <property type="match status" value="1"/>
</dbReference>
<evidence type="ECO:0000256" key="2">
    <source>
        <dbReference type="ARBA" id="ARBA00011245"/>
    </source>
</evidence>
<dbReference type="Pfam" id="PF10566">
    <property type="entry name" value="Glyco_hydro_97"/>
    <property type="match status" value="1"/>
</dbReference>
<name>A0A858XIG8_9BACT</name>
<sequence>MKLLKILCLVFIVVLFSACQPTTLDTVSPDGNLKITVKPVMTNSYGEIVFTVSYKGDSILCQSKLGIETEKQKFTTNQRIKSVSDIKYIVDDYRMITGKRSLCINKASERTYFLENDKGQILRVIFRVYNDGIAFKYNLDTIVTREHIIDEYTTYTIPRGTKRWMQQYDVSYECFFPMSTDGKLVGHPEVNLWGYPGLVEPRDSVFMLITEANIRRGHCGSLLYNGDNPDNYQVRLADNNMLMQASSWDSPWRLLIVGTLADVVESTLVTDVSDPSKVRNTEWINSGIASWIYWAYNHGTKDYQKVKDYTDLAADMKWPYTLIDWEWNEMGNGGNIQDAVKYALKKGVKPLMWYNSSTAWIGPGPLFRLNKKEDREREYKWLSDMGVAGIKVDFFSGDSVTTMNYFIDLLEDAVQYKLMLNFHGATLPRGWQRTYPHMMSVEGVYGAEWYNNNSMLTERAAEHNATLPFTRNVVGPMDYTPGTFSDSQYPHITSYSHELALPIIFESALQHMPDKPSVYYALPEEVRKLLSELPTSWDDTKLLSGYPGVEVVMARRKSDVWYIAGINGTDEARMLSVRLEELYNKGDKITLFSDGSSDKDIFIEKNIILSEKTQNMEIKCLPRGGFVMVLNYDI</sequence>
<reference evidence="9 10" key="1">
    <citation type="submission" date="2019-11" db="EMBL/GenBank/DDBJ databases">
        <title>Complete genome sequence of Bacteroides dorei DSM 17855.</title>
        <authorList>
            <person name="Russell J.T."/>
        </authorList>
    </citation>
    <scope>NUCLEOTIDE SEQUENCE [LARGE SCALE GENOMIC DNA]</scope>
    <source>
        <strain evidence="9 10">DSM 17855</strain>
    </source>
</reference>
<organism evidence="9 10">
    <name type="scientific">Phocaeicola dorei</name>
    <dbReference type="NCBI Taxonomy" id="357276"/>
    <lineage>
        <taxon>Bacteria</taxon>
        <taxon>Pseudomonadati</taxon>
        <taxon>Bacteroidota</taxon>
        <taxon>Bacteroidia</taxon>
        <taxon>Bacteroidales</taxon>
        <taxon>Bacteroidaceae</taxon>
        <taxon>Phocaeicola</taxon>
    </lineage>
</organism>
<dbReference type="SUPFAM" id="SSF51445">
    <property type="entry name" value="(Trans)glycosidases"/>
    <property type="match status" value="1"/>
</dbReference>
<dbReference type="InterPro" id="IPR052720">
    <property type="entry name" value="Glycosyl_hydrolase_97"/>
</dbReference>
<dbReference type="PROSITE" id="PS51257">
    <property type="entry name" value="PROKAR_LIPOPROTEIN"/>
    <property type="match status" value="1"/>
</dbReference>
<dbReference type="InterPro" id="IPR013780">
    <property type="entry name" value="Glyco_hydro_b"/>
</dbReference>
<keyword evidence="4" id="KW-0106">Calcium</keyword>
<evidence type="ECO:0000256" key="4">
    <source>
        <dbReference type="ARBA" id="ARBA00022837"/>
    </source>
</evidence>
<comment type="subunit">
    <text evidence="2">Monomer.</text>
</comment>
<dbReference type="InterPro" id="IPR017853">
    <property type="entry name" value="GH"/>
</dbReference>
<dbReference type="Gene3D" id="2.70.98.10">
    <property type="match status" value="1"/>
</dbReference>
<comment type="cofactor">
    <cofactor evidence="1">
        <name>Ca(2+)</name>
        <dbReference type="ChEBI" id="CHEBI:29108"/>
    </cofactor>
</comment>
<accession>A0A858XIG8</accession>
<dbReference type="InterPro" id="IPR013785">
    <property type="entry name" value="Aldolase_TIM"/>
</dbReference>
<evidence type="ECO:0000259" key="7">
    <source>
        <dbReference type="Pfam" id="PF14508"/>
    </source>
</evidence>
<evidence type="ECO:0000259" key="8">
    <source>
        <dbReference type="Pfam" id="PF14509"/>
    </source>
</evidence>
<dbReference type="Gene3D" id="3.20.20.70">
    <property type="entry name" value="Aldolase class I"/>
    <property type="match status" value="1"/>
</dbReference>
<dbReference type="EMBL" id="CP046176">
    <property type="protein sequence ID" value="QJR75336.1"/>
    <property type="molecule type" value="Genomic_DNA"/>
</dbReference>
<dbReference type="InterPro" id="IPR029486">
    <property type="entry name" value="GH97_N"/>
</dbReference>
<dbReference type="InterPro" id="IPR014718">
    <property type="entry name" value="GH-type_carb-bd"/>
</dbReference>
<gene>
    <name evidence="9" type="ORF">GKD17_02540</name>
</gene>
<proteinExistence type="predicted"/>
<dbReference type="Pfam" id="PF14509">
    <property type="entry name" value="GH97_C"/>
    <property type="match status" value="1"/>
</dbReference>
<dbReference type="AlphaFoldDB" id="A0A858XIG8"/>
<evidence type="ECO:0000259" key="6">
    <source>
        <dbReference type="Pfam" id="PF10566"/>
    </source>
</evidence>
<evidence type="ECO:0000313" key="10">
    <source>
        <dbReference type="Proteomes" id="UP000500949"/>
    </source>
</evidence>
<evidence type="ECO:0000256" key="5">
    <source>
        <dbReference type="ARBA" id="ARBA00023295"/>
    </source>
</evidence>
<dbReference type="GO" id="GO:0016798">
    <property type="term" value="F:hydrolase activity, acting on glycosyl bonds"/>
    <property type="evidence" value="ECO:0007669"/>
    <property type="project" value="UniProtKB-KW"/>
</dbReference>
<dbReference type="Proteomes" id="UP000500949">
    <property type="component" value="Chromosome"/>
</dbReference>
<feature type="domain" description="Glycosyl-hydrolase 97 C-terminal oligomerisation" evidence="8">
    <location>
        <begin position="536"/>
        <end position="630"/>
    </location>
</feature>
<keyword evidence="3 9" id="KW-0378">Hydrolase</keyword>
<evidence type="ECO:0000256" key="3">
    <source>
        <dbReference type="ARBA" id="ARBA00022801"/>
    </source>
</evidence>
<dbReference type="GO" id="GO:0030246">
    <property type="term" value="F:carbohydrate binding"/>
    <property type="evidence" value="ECO:0007669"/>
    <property type="project" value="InterPro"/>
</dbReference>
<dbReference type="InterPro" id="IPR019563">
    <property type="entry name" value="GH97_catalytic"/>
</dbReference>
<protein>
    <submittedName>
        <fullName evidence="9">Glycoside hydrolase family 97 protein</fullName>
    </submittedName>
</protein>